<sequence>MMKLGLLWTCVCLLIAAAATAHSDQHNPSDASPLSSSSSPSWVSSPLSPPWLDADALAAARLKLNSMTMTTDELVDRLSSELRQAVYVVDPLADQDARDLYDRTRLNAHVLLERLAAAESQSGSSHEEAPSVARLVMTALRSAYKAHSTRVKELFRREQDCHTLVLATDLGGCCSPHVPSSPSPSQAQAALRKSAKNPPKLNPACSLANRGAHTWHMLRDLLSSEFVQKHRAALDAFDPRTGLSPLQLAVNMRMHQAVLLLLQAGADVTLLTQDQYRQSLAQIALINRDIVSLSVLLERGALAFEPVDAYNRSAAAVARKLQLWDGLALIQHYSASKTCPWAAHALTSPWTSTGAPFTQCPIEGYQLFLNLPETVMQRQKWAAKPRVRADRENESGWRRPEASVSALDPSLRNCPLKKVHVSTLTAESFHRDFASLRQPVFISGLTESWPRIWTDFAKRALFDKHGKVDLLVGDIPYANLFGARSGLATIGEFYQYMDSDAETTSTPYYAFDTEFLPQHFNSSDYMLPAAVPMFGNSLWDLEIRVHHSTTTAMRSMHKSLARNDGFCTHPPMPSIQSNIPPLGSRSIRFGPTRWTCLGDTISPSNVGSILEKCSLFHAFGRTQPSMRKREWVLHSNTTVTARSRSQL</sequence>
<keyword evidence="3" id="KW-0732">Signal</keyword>
<dbReference type="AlphaFoldDB" id="A0A0D2VX86"/>
<dbReference type="InterPro" id="IPR036770">
    <property type="entry name" value="Ankyrin_rpt-contain_sf"/>
</dbReference>
<feature type="signal peptide" evidence="3">
    <location>
        <begin position="1"/>
        <end position="21"/>
    </location>
</feature>
<gene>
    <name evidence="4" type="ORF">CAOG_006585</name>
</gene>
<feature type="region of interest" description="Disordered" evidence="2">
    <location>
        <begin position="176"/>
        <end position="202"/>
    </location>
</feature>
<dbReference type="RefSeq" id="XP_004345334.2">
    <property type="nucleotide sequence ID" value="XM_004345284.2"/>
</dbReference>
<keyword evidence="1" id="KW-0040">ANK repeat</keyword>
<feature type="repeat" description="ANK" evidence="1">
    <location>
        <begin position="241"/>
        <end position="273"/>
    </location>
</feature>
<reference evidence="5" key="1">
    <citation type="submission" date="2011-02" db="EMBL/GenBank/DDBJ databases">
        <title>The Genome Sequence of Capsaspora owczarzaki ATCC 30864.</title>
        <authorList>
            <person name="Russ C."/>
            <person name="Cuomo C."/>
            <person name="Burger G."/>
            <person name="Gray M.W."/>
            <person name="Holland P.W.H."/>
            <person name="King N."/>
            <person name="Lang F.B.F."/>
            <person name="Roger A.J."/>
            <person name="Ruiz-Trillo I."/>
            <person name="Young S.K."/>
            <person name="Zeng Q."/>
            <person name="Gargeya S."/>
            <person name="Alvarado L."/>
            <person name="Berlin A."/>
            <person name="Chapman S.B."/>
            <person name="Chen Z."/>
            <person name="Freedman E."/>
            <person name="Gellesch M."/>
            <person name="Goldberg J."/>
            <person name="Griggs A."/>
            <person name="Gujja S."/>
            <person name="Heilman E."/>
            <person name="Heiman D."/>
            <person name="Howarth C."/>
            <person name="Mehta T."/>
            <person name="Neiman D."/>
            <person name="Pearson M."/>
            <person name="Roberts A."/>
            <person name="Saif S."/>
            <person name="Shea T."/>
            <person name="Shenoy N."/>
            <person name="Sisk P."/>
            <person name="Stolte C."/>
            <person name="Sykes S."/>
            <person name="White J."/>
            <person name="Yandava C."/>
            <person name="Haas B."/>
            <person name="Nusbaum C."/>
            <person name="Birren B."/>
        </authorList>
    </citation>
    <scope>NUCLEOTIDE SEQUENCE</scope>
    <source>
        <strain evidence="5">ATCC 30864</strain>
    </source>
</reference>
<protein>
    <submittedName>
        <fullName evidence="4">Uncharacterized protein</fullName>
    </submittedName>
</protein>
<keyword evidence="5" id="KW-1185">Reference proteome</keyword>
<dbReference type="SUPFAM" id="SSF48403">
    <property type="entry name" value="Ankyrin repeat"/>
    <property type="match status" value="1"/>
</dbReference>
<evidence type="ECO:0000256" key="2">
    <source>
        <dbReference type="SAM" id="MobiDB-lite"/>
    </source>
</evidence>
<dbReference type="InterPro" id="IPR002110">
    <property type="entry name" value="Ankyrin_rpt"/>
</dbReference>
<organism evidence="4 5">
    <name type="scientific">Capsaspora owczarzaki (strain ATCC 30864)</name>
    <dbReference type="NCBI Taxonomy" id="595528"/>
    <lineage>
        <taxon>Eukaryota</taxon>
        <taxon>Filasterea</taxon>
        <taxon>Capsaspora</taxon>
    </lineage>
</organism>
<dbReference type="EMBL" id="KE346370">
    <property type="protein sequence ID" value="KJE96232.1"/>
    <property type="molecule type" value="Genomic_DNA"/>
</dbReference>
<dbReference type="eggNOG" id="KOG2130">
    <property type="taxonomic scope" value="Eukaryota"/>
</dbReference>
<dbReference type="Proteomes" id="UP000008743">
    <property type="component" value="Unassembled WGS sequence"/>
</dbReference>
<dbReference type="PROSITE" id="PS50088">
    <property type="entry name" value="ANK_REPEAT"/>
    <property type="match status" value="1"/>
</dbReference>
<accession>A0A0D2VX86</accession>
<dbReference type="PhylomeDB" id="A0A0D2VX86"/>
<feature type="chain" id="PRO_5002254574" evidence="3">
    <location>
        <begin position="22"/>
        <end position="647"/>
    </location>
</feature>
<dbReference type="SUPFAM" id="SSF51197">
    <property type="entry name" value="Clavaminate synthase-like"/>
    <property type="match status" value="1"/>
</dbReference>
<dbReference type="Gene3D" id="1.25.40.20">
    <property type="entry name" value="Ankyrin repeat-containing domain"/>
    <property type="match status" value="1"/>
</dbReference>
<name>A0A0D2VX86_CAPO3</name>
<evidence type="ECO:0000256" key="1">
    <source>
        <dbReference type="PROSITE-ProRule" id="PRU00023"/>
    </source>
</evidence>
<dbReference type="PROSITE" id="PS50297">
    <property type="entry name" value="ANK_REP_REGION"/>
    <property type="match status" value="1"/>
</dbReference>
<feature type="compositionally biased region" description="Low complexity" evidence="2">
    <location>
        <begin position="176"/>
        <end position="185"/>
    </location>
</feature>
<proteinExistence type="predicted"/>
<dbReference type="Gene3D" id="2.60.120.650">
    <property type="entry name" value="Cupin"/>
    <property type="match status" value="1"/>
</dbReference>
<evidence type="ECO:0000313" key="5">
    <source>
        <dbReference type="Proteomes" id="UP000008743"/>
    </source>
</evidence>
<evidence type="ECO:0000256" key="3">
    <source>
        <dbReference type="SAM" id="SignalP"/>
    </source>
</evidence>
<evidence type="ECO:0000313" key="4">
    <source>
        <dbReference type="EMBL" id="KJE96232.1"/>
    </source>
</evidence>
<dbReference type="InParanoid" id="A0A0D2VX86"/>